<protein>
    <recommendedName>
        <fullName evidence="4">DUF2185 domain-containing protein</fullName>
    </recommendedName>
</protein>
<evidence type="ECO:0000313" key="3">
    <source>
        <dbReference type="Proteomes" id="UP000317835"/>
    </source>
</evidence>
<accession>A0A518H3V1</accession>
<dbReference type="RefSeq" id="WP_145271128.1">
    <property type="nucleotide sequence ID" value="NZ_CP036426.1"/>
</dbReference>
<name>A0A518H3V1_9BACT</name>
<feature type="compositionally biased region" description="Pro residues" evidence="1">
    <location>
        <begin position="1"/>
        <end position="13"/>
    </location>
</feature>
<dbReference type="AlphaFoldDB" id="A0A518H3V1"/>
<dbReference type="EMBL" id="CP036426">
    <property type="protein sequence ID" value="QDV35487.1"/>
    <property type="molecule type" value="Genomic_DNA"/>
</dbReference>
<reference evidence="2 3" key="1">
    <citation type="submission" date="2019-02" db="EMBL/GenBank/DDBJ databases">
        <title>Deep-cultivation of Planctomycetes and their phenomic and genomic characterization uncovers novel biology.</title>
        <authorList>
            <person name="Wiegand S."/>
            <person name="Jogler M."/>
            <person name="Boedeker C."/>
            <person name="Pinto D."/>
            <person name="Vollmers J."/>
            <person name="Rivas-Marin E."/>
            <person name="Kohn T."/>
            <person name="Peeters S.H."/>
            <person name="Heuer A."/>
            <person name="Rast P."/>
            <person name="Oberbeckmann S."/>
            <person name="Bunk B."/>
            <person name="Jeske O."/>
            <person name="Meyerdierks A."/>
            <person name="Storesund J.E."/>
            <person name="Kallscheuer N."/>
            <person name="Luecker S."/>
            <person name="Lage O.M."/>
            <person name="Pohl T."/>
            <person name="Merkel B.J."/>
            <person name="Hornburger P."/>
            <person name="Mueller R.-W."/>
            <person name="Bruemmer F."/>
            <person name="Labrenz M."/>
            <person name="Spormann A.M."/>
            <person name="Op den Camp H."/>
            <person name="Overmann J."/>
            <person name="Amann R."/>
            <person name="Jetten M.S.M."/>
            <person name="Mascher T."/>
            <person name="Medema M.H."/>
            <person name="Devos D.P."/>
            <person name="Kaster A.-K."/>
            <person name="Ovreas L."/>
            <person name="Rohde M."/>
            <person name="Galperin M.Y."/>
            <person name="Jogler C."/>
        </authorList>
    </citation>
    <scope>NUCLEOTIDE SEQUENCE [LARGE SCALE GENOMIC DNA]</scope>
    <source>
        <strain evidence="2 3">ElP</strain>
    </source>
</reference>
<organism evidence="2 3">
    <name type="scientific">Tautonia plasticadhaerens</name>
    <dbReference type="NCBI Taxonomy" id="2527974"/>
    <lineage>
        <taxon>Bacteria</taxon>
        <taxon>Pseudomonadati</taxon>
        <taxon>Planctomycetota</taxon>
        <taxon>Planctomycetia</taxon>
        <taxon>Isosphaerales</taxon>
        <taxon>Isosphaeraceae</taxon>
        <taxon>Tautonia</taxon>
    </lineage>
</organism>
<sequence>MDPTRPWPFPDPPGTEAITLDRILSGDSPLRLVSHDEEDGAWQFLDGEHVFEEDAVVVALGEILQFDPGLAELADLPVGWSAWRATPGAAWRRARGDPPTTIGGGASP</sequence>
<evidence type="ECO:0000313" key="2">
    <source>
        <dbReference type="EMBL" id="QDV35487.1"/>
    </source>
</evidence>
<keyword evidence="3" id="KW-1185">Reference proteome</keyword>
<evidence type="ECO:0008006" key="4">
    <source>
        <dbReference type="Google" id="ProtNLM"/>
    </source>
</evidence>
<dbReference type="Proteomes" id="UP000317835">
    <property type="component" value="Chromosome"/>
</dbReference>
<dbReference type="KEGG" id="tpla:ElP_33900"/>
<proteinExistence type="predicted"/>
<evidence type="ECO:0000256" key="1">
    <source>
        <dbReference type="SAM" id="MobiDB-lite"/>
    </source>
</evidence>
<feature type="region of interest" description="Disordered" evidence="1">
    <location>
        <begin position="1"/>
        <end position="20"/>
    </location>
</feature>
<gene>
    <name evidence="2" type="ORF">ElP_33900</name>
</gene>
<dbReference type="OrthoDB" id="9793188at2"/>